<feature type="compositionally biased region" description="Low complexity" evidence="1">
    <location>
        <begin position="309"/>
        <end position="321"/>
    </location>
</feature>
<feature type="region of interest" description="Disordered" evidence="1">
    <location>
        <begin position="155"/>
        <end position="174"/>
    </location>
</feature>
<feature type="domain" description="PAS" evidence="2">
    <location>
        <begin position="13"/>
        <end position="68"/>
    </location>
</feature>
<evidence type="ECO:0000313" key="3">
    <source>
        <dbReference type="EMBL" id="CAL1713039.1"/>
    </source>
</evidence>
<dbReference type="Proteomes" id="UP001497453">
    <property type="component" value="Chromosome 7"/>
</dbReference>
<dbReference type="PROSITE" id="PS50112">
    <property type="entry name" value="PAS"/>
    <property type="match status" value="1"/>
</dbReference>
<dbReference type="Pfam" id="PF08447">
    <property type="entry name" value="PAS_3"/>
    <property type="match status" value="1"/>
</dbReference>
<reference evidence="4" key="1">
    <citation type="submission" date="2024-04" db="EMBL/GenBank/DDBJ databases">
        <authorList>
            <person name="Shaw F."/>
            <person name="Minotto A."/>
        </authorList>
    </citation>
    <scope>NUCLEOTIDE SEQUENCE [LARGE SCALE GENOMIC DNA]</scope>
</reference>
<dbReference type="NCBIfam" id="TIGR00229">
    <property type="entry name" value="sensory_box"/>
    <property type="match status" value="1"/>
</dbReference>
<dbReference type="Gene3D" id="3.30.450.20">
    <property type="entry name" value="PAS domain"/>
    <property type="match status" value="1"/>
</dbReference>
<protein>
    <recommendedName>
        <fullName evidence="2">PAS domain-containing protein</fullName>
    </recommendedName>
</protein>
<name>A0ABP1E1D1_9APHY</name>
<feature type="region of interest" description="Disordered" evidence="1">
    <location>
        <begin position="300"/>
        <end position="344"/>
    </location>
</feature>
<dbReference type="CDD" id="cd00130">
    <property type="entry name" value="PAS"/>
    <property type="match status" value="1"/>
</dbReference>
<organism evidence="3 4">
    <name type="scientific">Somion occarium</name>
    <dbReference type="NCBI Taxonomy" id="3059160"/>
    <lineage>
        <taxon>Eukaryota</taxon>
        <taxon>Fungi</taxon>
        <taxon>Dikarya</taxon>
        <taxon>Basidiomycota</taxon>
        <taxon>Agaricomycotina</taxon>
        <taxon>Agaricomycetes</taxon>
        <taxon>Polyporales</taxon>
        <taxon>Cerrenaceae</taxon>
        <taxon>Somion</taxon>
    </lineage>
</organism>
<dbReference type="SUPFAM" id="SSF55785">
    <property type="entry name" value="PYP-like sensor domain (PAS domain)"/>
    <property type="match status" value="1"/>
</dbReference>
<dbReference type="EMBL" id="OZ037950">
    <property type="protein sequence ID" value="CAL1713039.1"/>
    <property type="molecule type" value="Genomic_DNA"/>
</dbReference>
<dbReference type="SMART" id="SM00091">
    <property type="entry name" value="PAS"/>
    <property type="match status" value="1"/>
</dbReference>
<accession>A0ABP1E1D1</accession>
<keyword evidence="4" id="KW-1185">Reference proteome</keyword>
<evidence type="ECO:0000256" key="1">
    <source>
        <dbReference type="SAM" id="MobiDB-lite"/>
    </source>
</evidence>
<gene>
    <name evidence="3" type="ORF">GFSPODELE1_LOCUS9119</name>
</gene>
<evidence type="ECO:0000313" key="4">
    <source>
        <dbReference type="Proteomes" id="UP001497453"/>
    </source>
</evidence>
<sequence>MDSVSSHVSFIGIVDFTEDARWVYASESVQDLLGFEPRELIGRPSLGLVHPDELAQVRKMHYDTIKQDKAATLAYLRMKHKDPCKGYILCSITRTVCQNVLVGSVSFASPGPRAMHNNSTAQEVTVITPSARDFEFRRWNDPNPMPPCPILAPPGRGNGPDVDDPSHSPPMRFNPLPHQSVRTSLILDRFSERCGIHYCANDSILPPETVMGRSFFDFVTPRHEDLVRNWIDVVKGWGVNERGQPSDGGFGFGKFAICVRGRDSRYVLPHYFLCLILMSQLFSDFHFILNVLNPVSLRTDVPSSRTRRSPPSNSARSQSHPSRARSHSRRDLSSPLRVREYQKPSAPGDEIMVDAIFSAHSDGLLVIIRKASSS</sequence>
<dbReference type="InterPro" id="IPR035965">
    <property type="entry name" value="PAS-like_dom_sf"/>
</dbReference>
<evidence type="ECO:0000259" key="2">
    <source>
        <dbReference type="PROSITE" id="PS50112"/>
    </source>
</evidence>
<dbReference type="InterPro" id="IPR000014">
    <property type="entry name" value="PAS"/>
</dbReference>
<dbReference type="InterPro" id="IPR013655">
    <property type="entry name" value="PAS_fold_3"/>
</dbReference>
<feature type="compositionally biased region" description="Basic and acidic residues" evidence="1">
    <location>
        <begin position="329"/>
        <end position="342"/>
    </location>
</feature>
<proteinExistence type="predicted"/>